<keyword evidence="3" id="KW-1185">Reference proteome</keyword>
<dbReference type="AlphaFoldDB" id="A0AA39FC17"/>
<sequence length="110" mass="12230">MAAVAQGRKLRQEFKYTNQHAIFSGDIQQPVTQEKMISQENGEKSEIRVNVAPNHVNTVKNSFQNAKSGPNQPSFSNSGSSEIPSLTTTSSFPTNIHTITSVQLRVRKHY</sequence>
<dbReference type="Proteomes" id="UP001168972">
    <property type="component" value="Unassembled WGS sequence"/>
</dbReference>
<organism evidence="2 3">
    <name type="scientific">Microctonus hyperodae</name>
    <name type="common">Parasitoid wasp</name>
    <dbReference type="NCBI Taxonomy" id="165561"/>
    <lineage>
        <taxon>Eukaryota</taxon>
        <taxon>Metazoa</taxon>
        <taxon>Ecdysozoa</taxon>
        <taxon>Arthropoda</taxon>
        <taxon>Hexapoda</taxon>
        <taxon>Insecta</taxon>
        <taxon>Pterygota</taxon>
        <taxon>Neoptera</taxon>
        <taxon>Endopterygota</taxon>
        <taxon>Hymenoptera</taxon>
        <taxon>Apocrita</taxon>
        <taxon>Ichneumonoidea</taxon>
        <taxon>Braconidae</taxon>
        <taxon>Euphorinae</taxon>
        <taxon>Microctonus</taxon>
    </lineage>
</organism>
<comment type="caution">
    <text evidence="2">The sequence shown here is derived from an EMBL/GenBank/DDBJ whole genome shotgun (WGS) entry which is preliminary data.</text>
</comment>
<gene>
    <name evidence="2" type="ORF">PV327_004128</name>
</gene>
<proteinExistence type="predicted"/>
<name>A0AA39FC17_MICHY</name>
<accession>A0AA39FC17</accession>
<evidence type="ECO:0000313" key="3">
    <source>
        <dbReference type="Proteomes" id="UP001168972"/>
    </source>
</evidence>
<feature type="region of interest" description="Disordered" evidence="1">
    <location>
        <begin position="60"/>
        <end position="92"/>
    </location>
</feature>
<protein>
    <submittedName>
        <fullName evidence="2">Uncharacterized protein</fullName>
    </submittedName>
</protein>
<dbReference type="EMBL" id="JAQQBR010001832">
    <property type="protein sequence ID" value="KAK0166636.1"/>
    <property type="molecule type" value="Genomic_DNA"/>
</dbReference>
<reference evidence="2" key="2">
    <citation type="submission" date="2023-03" db="EMBL/GenBank/DDBJ databases">
        <authorList>
            <person name="Inwood S.N."/>
            <person name="Skelly J.G."/>
            <person name="Guhlin J."/>
            <person name="Harrop T.W.R."/>
            <person name="Goldson S.G."/>
            <person name="Dearden P.K."/>
        </authorList>
    </citation>
    <scope>NUCLEOTIDE SEQUENCE</scope>
    <source>
        <strain evidence="2">Lincoln</strain>
        <tissue evidence="2">Whole body</tissue>
    </source>
</reference>
<reference evidence="2" key="1">
    <citation type="journal article" date="2023" name="bioRxiv">
        <title>Scaffold-level genome assemblies of two parasitoid biocontrol wasps reveal the parthenogenesis mechanism and an associated novel virus.</title>
        <authorList>
            <person name="Inwood S."/>
            <person name="Skelly J."/>
            <person name="Guhlin J."/>
            <person name="Harrop T."/>
            <person name="Goldson S."/>
            <person name="Dearden P."/>
        </authorList>
    </citation>
    <scope>NUCLEOTIDE SEQUENCE</scope>
    <source>
        <strain evidence="2">Lincoln</strain>
        <tissue evidence="2">Whole body</tissue>
    </source>
</reference>
<evidence type="ECO:0000256" key="1">
    <source>
        <dbReference type="SAM" id="MobiDB-lite"/>
    </source>
</evidence>
<evidence type="ECO:0000313" key="2">
    <source>
        <dbReference type="EMBL" id="KAK0166636.1"/>
    </source>
</evidence>